<feature type="transmembrane region" description="Helical" evidence="8">
    <location>
        <begin position="181"/>
        <end position="202"/>
    </location>
</feature>
<dbReference type="InterPro" id="IPR003594">
    <property type="entry name" value="HATPase_dom"/>
</dbReference>
<name>A0ABU2FBS1_9EURY</name>
<accession>A0ABU2FBS1</accession>
<dbReference type="EC" id="2.7.13.3" evidence="2"/>
<dbReference type="Pfam" id="PF16927">
    <property type="entry name" value="HisKA_7TM"/>
    <property type="match status" value="1"/>
</dbReference>
<dbReference type="InterPro" id="IPR005467">
    <property type="entry name" value="His_kinase_dom"/>
</dbReference>
<comment type="catalytic activity">
    <reaction evidence="1">
        <text>ATP + protein L-histidine = ADP + protein N-phospho-L-histidine.</text>
        <dbReference type="EC" id="2.7.13.3"/>
    </reaction>
</comment>
<keyword evidence="8" id="KW-0812">Transmembrane</keyword>
<dbReference type="InterPro" id="IPR035965">
    <property type="entry name" value="PAS-like_dom_sf"/>
</dbReference>
<keyword evidence="4" id="KW-0547">Nucleotide-binding</keyword>
<evidence type="ECO:0000313" key="11">
    <source>
        <dbReference type="Proteomes" id="UP001259659"/>
    </source>
</evidence>
<evidence type="ECO:0000256" key="8">
    <source>
        <dbReference type="SAM" id="Phobius"/>
    </source>
</evidence>
<dbReference type="SUPFAM" id="SSF47384">
    <property type="entry name" value="Homodimeric domain of signal transducing histidine kinase"/>
    <property type="match status" value="1"/>
</dbReference>
<dbReference type="Pfam" id="PF00989">
    <property type="entry name" value="PAS"/>
    <property type="match status" value="1"/>
</dbReference>
<proteinExistence type="predicted"/>
<organism evidence="10 11">
    <name type="scientific">Haloarcula saliterrae</name>
    <dbReference type="NCBI Taxonomy" id="2950534"/>
    <lineage>
        <taxon>Archaea</taxon>
        <taxon>Methanobacteriati</taxon>
        <taxon>Methanobacteriota</taxon>
        <taxon>Stenosarchaea group</taxon>
        <taxon>Halobacteria</taxon>
        <taxon>Halobacteriales</taxon>
        <taxon>Haloarculaceae</taxon>
        <taxon>Haloarcula</taxon>
    </lineage>
</organism>
<feature type="transmembrane region" description="Helical" evidence="8">
    <location>
        <begin position="6"/>
        <end position="28"/>
    </location>
</feature>
<evidence type="ECO:0000256" key="1">
    <source>
        <dbReference type="ARBA" id="ARBA00000085"/>
    </source>
</evidence>
<dbReference type="InterPro" id="IPR036097">
    <property type="entry name" value="HisK_dim/P_sf"/>
</dbReference>
<evidence type="ECO:0000256" key="3">
    <source>
        <dbReference type="ARBA" id="ARBA00022679"/>
    </source>
</evidence>
<dbReference type="InterPro" id="IPR036890">
    <property type="entry name" value="HATPase_C_sf"/>
</dbReference>
<dbReference type="PANTHER" id="PTHR42878">
    <property type="entry name" value="TWO-COMPONENT HISTIDINE KINASE"/>
    <property type="match status" value="1"/>
</dbReference>
<dbReference type="SMART" id="SM00387">
    <property type="entry name" value="HATPase_c"/>
    <property type="match status" value="1"/>
</dbReference>
<dbReference type="GO" id="GO:0005524">
    <property type="term" value="F:ATP binding"/>
    <property type="evidence" value="ECO:0007669"/>
    <property type="project" value="UniProtKB-KW"/>
</dbReference>
<dbReference type="InterPro" id="IPR013767">
    <property type="entry name" value="PAS_fold"/>
</dbReference>
<comment type="caution">
    <text evidence="10">The sequence shown here is derived from an EMBL/GenBank/DDBJ whole genome shotgun (WGS) entry which is preliminary data.</text>
</comment>
<dbReference type="PROSITE" id="PS50109">
    <property type="entry name" value="HIS_KIN"/>
    <property type="match status" value="1"/>
</dbReference>
<keyword evidence="11" id="KW-1185">Reference proteome</keyword>
<evidence type="ECO:0000259" key="9">
    <source>
        <dbReference type="PROSITE" id="PS50109"/>
    </source>
</evidence>
<feature type="domain" description="Histidine kinase" evidence="9">
    <location>
        <begin position="356"/>
        <end position="563"/>
    </location>
</feature>
<dbReference type="Gene3D" id="3.30.565.10">
    <property type="entry name" value="Histidine kinase-like ATPase, C-terminal domain"/>
    <property type="match status" value="1"/>
</dbReference>
<evidence type="ECO:0000256" key="2">
    <source>
        <dbReference type="ARBA" id="ARBA00012438"/>
    </source>
</evidence>
<dbReference type="PANTHER" id="PTHR42878:SF7">
    <property type="entry name" value="SENSOR HISTIDINE KINASE GLRK"/>
    <property type="match status" value="1"/>
</dbReference>
<dbReference type="EMBL" id="JAMQON010000002">
    <property type="protein sequence ID" value="MDS0259368.1"/>
    <property type="molecule type" value="Genomic_DNA"/>
</dbReference>
<dbReference type="SUPFAM" id="SSF55874">
    <property type="entry name" value="ATPase domain of HSP90 chaperone/DNA topoisomerase II/histidine kinase"/>
    <property type="match status" value="1"/>
</dbReference>
<dbReference type="InterPro" id="IPR050351">
    <property type="entry name" value="BphY/WalK/GraS-like"/>
</dbReference>
<evidence type="ECO:0000256" key="6">
    <source>
        <dbReference type="ARBA" id="ARBA00022840"/>
    </source>
</evidence>
<evidence type="ECO:0000256" key="4">
    <source>
        <dbReference type="ARBA" id="ARBA00022741"/>
    </source>
</evidence>
<dbReference type="Proteomes" id="UP001259659">
    <property type="component" value="Unassembled WGS sequence"/>
</dbReference>
<feature type="transmembrane region" description="Helical" evidence="8">
    <location>
        <begin position="40"/>
        <end position="62"/>
    </location>
</feature>
<evidence type="ECO:0000256" key="5">
    <source>
        <dbReference type="ARBA" id="ARBA00022777"/>
    </source>
</evidence>
<keyword evidence="6 10" id="KW-0067">ATP-binding</keyword>
<gene>
    <name evidence="10" type="ORF">NDI56_08190</name>
</gene>
<dbReference type="Gene3D" id="3.30.450.20">
    <property type="entry name" value="PAS domain"/>
    <property type="match status" value="1"/>
</dbReference>
<keyword evidence="8" id="KW-0472">Membrane</keyword>
<keyword evidence="7" id="KW-0902">Two-component regulatory system</keyword>
<feature type="transmembrane region" description="Helical" evidence="8">
    <location>
        <begin position="104"/>
        <end position="129"/>
    </location>
</feature>
<keyword evidence="8" id="KW-1133">Transmembrane helix</keyword>
<sequence>MLAGIGIGGLVVGSSITAGVGTLALAGYLYRHRGSPGVPWFIAAALAISVWCLAYGTALVVFELPLRAHLTALWLLAAVWSGPLFLLFALAYTGRTAVVRSWQALPLLAVPTVATGLLVTHSWHSLLWTTFRIDPVFDLATASYSLQPLAYLVLVFTLLSAGLSALLLFETVVSYGPLYRGEAVAVGLSVVPPAVGSLPWLFGFGPYPQLNLTPALFLVHVALDSYAFVERNMFETNPTTRRAAERSAVDDIPTPLFALDTEDCVVTVNDAAVETFELDRSAVLGEPFAAVVPASGGTVDGSESITTTTDGRERQFTVVTAPLTDPADTVVGRTVILQEVTKEREREQRLDVLNRVIRHNLRNEMTVILGHADLVADRATDEAVLDSAATITDSGERLLATGTKAREFEQIRGSQTDTRTVDVADLVGEAVADLRAEFPSATVDIDVSPGTDTSLTTQPRVLALVVANLLENALAHNESDEPRAAVTLSESETGLDIGISDNGPGIDPSELAPIRKGTETALEHSTGMGLWVASWGVTMLGGDIDFATTDDGTDVSVHLDYTDG</sequence>
<keyword evidence="3" id="KW-0808">Transferase</keyword>
<protein>
    <recommendedName>
        <fullName evidence="2">histidine kinase</fullName>
        <ecNumber evidence="2">2.7.13.3</ecNumber>
    </recommendedName>
</protein>
<reference evidence="10 11" key="1">
    <citation type="submission" date="2022-06" db="EMBL/GenBank/DDBJ databases">
        <title>Haloarcula sp. a new haloarchaeum isolate from saline soil.</title>
        <authorList>
            <person name="Strakova D."/>
            <person name="Galisteo C."/>
            <person name="Sanchez-Porro C."/>
            <person name="Ventosa A."/>
        </authorList>
    </citation>
    <scope>NUCLEOTIDE SEQUENCE [LARGE SCALE GENOMIC DNA]</scope>
    <source>
        <strain evidence="10 11">S1CR25-12</strain>
    </source>
</reference>
<dbReference type="InterPro" id="IPR031621">
    <property type="entry name" value="HisKA_7TM"/>
</dbReference>
<feature type="transmembrane region" description="Helical" evidence="8">
    <location>
        <begin position="68"/>
        <end position="92"/>
    </location>
</feature>
<dbReference type="RefSeq" id="WP_310918978.1">
    <property type="nucleotide sequence ID" value="NZ_JAMQON010000002.1"/>
</dbReference>
<keyword evidence="5" id="KW-0418">Kinase</keyword>
<dbReference type="Pfam" id="PF02518">
    <property type="entry name" value="HATPase_c"/>
    <property type="match status" value="1"/>
</dbReference>
<evidence type="ECO:0000256" key="7">
    <source>
        <dbReference type="ARBA" id="ARBA00023012"/>
    </source>
</evidence>
<feature type="transmembrane region" description="Helical" evidence="8">
    <location>
        <begin position="149"/>
        <end position="169"/>
    </location>
</feature>
<dbReference type="SUPFAM" id="SSF55785">
    <property type="entry name" value="PYP-like sensor domain (PAS domain)"/>
    <property type="match status" value="1"/>
</dbReference>
<evidence type="ECO:0000313" key="10">
    <source>
        <dbReference type="EMBL" id="MDS0259368.1"/>
    </source>
</evidence>